<dbReference type="RefSeq" id="WP_091982833.1">
    <property type="nucleotide sequence ID" value="NZ_FOLO01000010.1"/>
</dbReference>
<gene>
    <name evidence="4" type="ORF">SAMN02745724_01749</name>
</gene>
<keyword evidence="4" id="KW-0540">Nuclease</keyword>
<dbReference type="InterPro" id="IPR036390">
    <property type="entry name" value="WH_DNA-bd_sf"/>
</dbReference>
<dbReference type="STRING" id="1123010.SAMN02745724_01749"/>
<dbReference type="InterPro" id="IPR036388">
    <property type="entry name" value="WH-like_DNA-bd_sf"/>
</dbReference>
<dbReference type="SUPFAM" id="SSF46785">
    <property type="entry name" value="Winged helix' DNA-binding domain"/>
    <property type="match status" value="1"/>
</dbReference>
<dbReference type="Pfam" id="PF08721">
    <property type="entry name" value="Tn7_Tnp_TnsA_C"/>
    <property type="match status" value="1"/>
</dbReference>
<sequence length="274" mass="31770">MAGKKNFNSPAKNDKWIKEGRGSGHGENYLPWLTVRDLASKGRSNRVFGHTSRRTHHLLSDLELAVFLILEWRTATTDIREQFPLLLEETQALAIEAGIKHPQVQGIDQIMSSDFLVNTNEPICPKFSLQAKYAKDLQDSRTVEKLELERRYWKSKSVPWQIVTEKEIPQVVFQNIKWLYPAELDEIDDDVMTDRIDFYSYAFKADGDQSLINVTRKLDTAYNMELGESLLEVRQLMAKRYFKFDIFIPFKKLKASDLNIGDILAIREARRVSN</sequence>
<keyword evidence="5" id="KW-1185">Reference proteome</keyword>
<protein>
    <submittedName>
        <fullName evidence="4">TnsA endonuclease C terminal</fullName>
    </submittedName>
</protein>
<dbReference type="InterPro" id="IPR014832">
    <property type="entry name" value="TnsA_C"/>
</dbReference>
<dbReference type="GO" id="GO:0003676">
    <property type="term" value="F:nucleic acid binding"/>
    <property type="evidence" value="ECO:0007669"/>
    <property type="project" value="InterPro"/>
</dbReference>
<accession>A0A1I1JIJ8</accession>
<evidence type="ECO:0000256" key="1">
    <source>
        <dbReference type="SAM" id="MobiDB-lite"/>
    </source>
</evidence>
<name>A0A1I1JIJ8_9GAMM</name>
<dbReference type="InterPro" id="IPR011335">
    <property type="entry name" value="Restrct_endonuc-II-like"/>
</dbReference>
<dbReference type="SUPFAM" id="SSF52980">
    <property type="entry name" value="Restriction endonuclease-like"/>
    <property type="match status" value="1"/>
</dbReference>
<organism evidence="4 5">
    <name type="scientific">Pseudoalteromonas denitrificans DSM 6059</name>
    <dbReference type="NCBI Taxonomy" id="1123010"/>
    <lineage>
        <taxon>Bacteria</taxon>
        <taxon>Pseudomonadati</taxon>
        <taxon>Pseudomonadota</taxon>
        <taxon>Gammaproteobacteria</taxon>
        <taxon>Alteromonadales</taxon>
        <taxon>Pseudoalteromonadaceae</taxon>
        <taxon>Pseudoalteromonas</taxon>
    </lineage>
</organism>
<dbReference type="GO" id="GO:0004519">
    <property type="term" value="F:endonuclease activity"/>
    <property type="evidence" value="ECO:0007669"/>
    <property type="project" value="UniProtKB-KW"/>
</dbReference>
<dbReference type="Proteomes" id="UP000198862">
    <property type="component" value="Unassembled WGS sequence"/>
</dbReference>
<evidence type="ECO:0000259" key="2">
    <source>
        <dbReference type="Pfam" id="PF08721"/>
    </source>
</evidence>
<keyword evidence="4" id="KW-0255">Endonuclease</keyword>
<evidence type="ECO:0000313" key="5">
    <source>
        <dbReference type="Proteomes" id="UP000198862"/>
    </source>
</evidence>
<proteinExistence type="predicted"/>
<feature type="domain" description="TnsA endonuclease C-terminal" evidence="2">
    <location>
        <begin position="167"/>
        <end position="246"/>
    </location>
</feature>
<feature type="domain" description="TnsA endonuclease N-terminal" evidence="3">
    <location>
        <begin position="76"/>
        <end position="165"/>
    </location>
</feature>
<feature type="compositionally biased region" description="Polar residues" evidence="1">
    <location>
        <begin position="1"/>
        <end position="11"/>
    </location>
</feature>
<reference evidence="4 5" key="1">
    <citation type="submission" date="2016-10" db="EMBL/GenBank/DDBJ databases">
        <authorList>
            <person name="de Groot N.N."/>
        </authorList>
    </citation>
    <scope>NUCLEOTIDE SEQUENCE [LARGE SCALE GENOMIC DNA]</scope>
    <source>
        <strain evidence="4 5">DSM 6059</strain>
    </source>
</reference>
<dbReference type="Gene3D" id="3.40.1350.10">
    <property type="match status" value="1"/>
</dbReference>
<dbReference type="EMBL" id="FOLO01000010">
    <property type="protein sequence ID" value="SFC47792.1"/>
    <property type="molecule type" value="Genomic_DNA"/>
</dbReference>
<keyword evidence="4" id="KW-0378">Hydrolase</keyword>
<dbReference type="CDD" id="cd22362">
    <property type="entry name" value="TnsA_endonuclease-like"/>
    <property type="match status" value="1"/>
</dbReference>
<dbReference type="Pfam" id="PF08722">
    <property type="entry name" value="Tn7_TnsA-like_N"/>
    <property type="match status" value="1"/>
</dbReference>
<evidence type="ECO:0000259" key="3">
    <source>
        <dbReference type="Pfam" id="PF08722"/>
    </source>
</evidence>
<feature type="region of interest" description="Disordered" evidence="1">
    <location>
        <begin position="1"/>
        <end position="20"/>
    </location>
</feature>
<dbReference type="AlphaFoldDB" id="A0A1I1JIJ8"/>
<dbReference type="OrthoDB" id="5291587at2"/>
<evidence type="ECO:0000313" key="4">
    <source>
        <dbReference type="EMBL" id="SFC47792.1"/>
    </source>
</evidence>
<dbReference type="Gene3D" id="1.10.10.10">
    <property type="entry name" value="Winged helix-like DNA-binding domain superfamily/Winged helix DNA-binding domain"/>
    <property type="match status" value="1"/>
</dbReference>
<dbReference type="InterPro" id="IPR011856">
    <property type="entry name" value="tRNA_endonuc-like_dom_sf"/>
</dbReference>
<dbReference type="InterPro" id="IPR014833">
    <property type="entry name" value="TnsA_N"/>
</dbReference>